<dbReference type="InterPro" id="IPR050109">
    <property type="entry name" value="HTH-type_TetR-like_transc_reg"/>
</dbReference>
<dbReference type="InterPro" id="IPR001647">
    <property type="entry name" value="HTH_TetR"/>
</dbReference>
<dbReference type="InterPro" id="IPR036271">
    <property type="entry name" value="Tet_transcr_reg_TetR-rel_C_sf"/>
</dbReference>
<dbReference type="RefSeq" id="WP_132155441.1">
    <property type="nucleotide sequence ID" value="NZ_SLWR01000013.1"/>
</dbReference>
<comment type="caution">
    <text evidence="4">The sequence shown here is derived from an EMBL/GenBank/DDBJ whole genome shotgun (WGS) entry which is preliminary data.</text>
</comment>
<accession>A0A4R2ID73</accession>
<dbReference type="InterPro" id="IPR009057">
    <property type="entry name" value="Homeodomain-like_sf"/>
</dbReference>
<feature type="domain" description="HTH tetR-type" evidence="3">
    <location>
        <begin position="17"/>
        <end position="77"/>
    </location>
</feature>
<dbReference type="SUPFAM" id="SSF46689">
    <property type="entry name" value="Homeodomain-like"/>
    <property type="match status" value="1"/>
</dbReference>
<gene>
    <name evidence="4" type="ORF">EV646_113163</name>
</gene>
<evidence type="ECO:0000313" key="5">
    <source>
        <dbReference type="Proteomes" id="UP000295573"/>
    </source>
</evidence>
<keyword evidence="5" id="KW-1185">Reference proteome</keyword>
<dbReference type="GO" id="GO:0000976">
    <property type="term" value="F:transcription cis-regulatory region binding"/>
    <property type="evidence" value="ECO:0007669"/>
    <property type="project" value="TreeGrafter"/>
</dbReference>
<dbReference type="PROSITE" id="PS50977">
    <property type="entry name" value="HTH_TETR_2"/>
    <property type="match status" value="1"/>
</dbReference>
<dbReference type="OrthoDB" id="3767959at2"/>
<evidence type="ECO:0000256" key="2">
    <source>
        <dbReference type="PROSITE-ProRule" id="PRU00335"/>
    </source>
</evidence>
<reference evidence="4 5" key="1">
    <citation type="journal article" date="2015" name="Stand. Genomic Sci.">
        <title>Genomic Encyclopedia of Bacterial and Archaeal Type Strains, Phase III: the genomes of soil and plant-associated and newly described type strains.</title>
        <authorList>
            <person name="Whitman W.B."/>
            <person name="Woyke T."/>
            <person name="Klenk H.P."/>
            <person name="Zhou Y."/>
            <person name="Lilburn T.G."/>
            <person name="Beck B.J."/>
            <person name="De Vos P."/>
            <person name="Vandamme P."/>
            <person name="Eisen J.A."/>
            <person name="Garrity G."/>
            <person name="Hugenholtz P."/>
            <person name="Kyrpides N.C."/>
        </authorList>
    </citation>
    <scope>NUCLEOTIDE SEQUENCE [LARGE SCALE GENOMIC DNA]</scope>
    <source>
        <strain evidence="4 5">VKM Ac-2541</strain>
    </source>
</reference>
<name>A0A4R2ID73_9ACTN</name>
<dbReference type="EMBL" id="SLWR01000013">
    <property type="protein sequence ID" value="TCO42541.1"/>
    <property type="molecule type" value="Genomic_DNA"/>
</dbReference>
<dbReference type="Gene3D" id="1.10.357.10">
    <property type="entry name" value="Tetracycline Repressor, domain 2"/>
    <property type="match status" value="1"/>
</dbReference>
<evidence type="ECO:0000259" key="3">
    <source>
        <dbReference type="PROSITE" id="PS50977"/>
    </source>
</evidence>
<feature type="DNA-binding region" description="H-T-H motif" evidence="2">
    <location>
        <begin position="40"/>
        <end position="59"/>
    </location>
</feature>
<dbReference type="PANTHER" id="PTHR30055">
    <property type="entry name" value="HTH-TYPE TRANSCRIPTIONAL REGULATOR RUTR"/>
    <property type="match status" value="1"/>
</dbReference>
<dbReference type="AlphaFoldDB" id="A0A4R2ID73"/>
<dbReference type="PANTHER" id="PTHR30055:SF231">
    <property type="entry name" value="TRANSCRIPTIONAL REGULATORY PROTEIN (PROBABLY DEOR-FAMILY)-RELATED"/>
    <property type="match status" value="1"/>
</dbReference>
<dbReference type="Pfam" id="PF00440">
    <property type="entry name" value="TetR_N"/>
    <property type="match status" value="1"/>
</dbReference>
<proteinExistence type="predicted"/>
<sequence length="210" mass="23095">MADEATAQIRGPYRKGVERREQIIRSASDVFGELGYIGGSLRTIGDRVGASPATLIQYFGSKEGLLAAVLEDWTKQQSRSSLADDPPGLAYFRALITVTEFHVEHRGLLELFITMAAEATNPGHPARQFIQRRYDTVLAKCIGKLREAVDRGEVAPITDEQIAAEVRILIAVLDGVELQWLLGADIDLPAVVSRHLEQSIANWKTGRTLS</sequence>
<dbReference type="GO" id="GO:0003700">
    <property type="term" value="F:DNA-binding transcription factor activity"/>
    <property type="evidence" value="ECO:0007669"/>
    <property type="project" value="TreeGrafter"/>
</dbReference>
<protein>
    <submittedName>
        <fullName evidence="4">TetR family transcriptional regulator</fullName>
    </submittedName>
</protein>
<dbReference type="Proteomes" id="UP000295573">
    <property type="component" value="Unassembled WGS sequence"/>
</dbReference>
<dbReference type="SUPFAM" id="SSF48498">
    <property type="entry name" value="Tetracyclin repressor-like, C-terminal domain"/>
    <property type="match status" value="1"/>
</dbReference>
<organism evidence="4 5">
    <name type="scientific">Kribbella antiqua</name>
    <dbReference type="NCBI Taxonomy" id="2512217"/>
    <lineage>
        <taxon>Bacteria</taxon>
        <taxon>Bacillati</taxon>
        <taxon>Actinomycetota</taxon>
        <taxon>Actinomycetes</taxon>
        <taxon>Propionibacteriales</taxon>
        <taxon>Kribbellaceae</taxon>
        <taxon>Kribbella</taxon>
    </lineage>
</organism>
<dbReference type="PRINTS" id="PR00455">
    <property type="entry name" value="HTHTETR"/>
</dbReference>
<keyword evidence="1 2" id="KW-0238">DNA-binding</keyword>
<evidence type="ECO:0000313" key="4">
    <source>
        <dbReference type="EMBL" id="TCO42541.1"/>
    </source>
</evidence>
<evidence type="ECO:0000256" key="1">
    <source>
        <dbReference type="ARBA" id="ARBA00023125"/>
    </source>
</evidence>